<evidence type="ECO:0000259" key="1">
    <source>
        <dbReference type="Pfam" id="PF13843"/>
    </source>
</evidence>
<keyword evidence="3" id="KW-1185">Reference proteome</keyword>
<name>A0A9W6TXU3_9STRA</name>
<sequence length="344" mass="38697">MMCCASTWVAVNFRLHCAGDITDCLHTVTTELEAQALRDELKEVATVRQHVLEVVQPIYGSQRVVNTDNFHTSVQLLQALWLKGLRGRGTVRTNSKHLPKHVMPHSKESMRGDYRHGVSVEHQMHAASWCDGNIARVVCNTDASILSTVQRRVGADTIQCASPLCVKNYSAIMQGVDRLDQTRARFSIADGHSFQKWYKSLAMALIDIARCNAYFTRKRVLPTETCRDPYRDFVLDLINDLLSGKWAEPPSSAQMLYTTNVLDSSALATPSTVSPAYVSHTLNESPKKTCTAVSSKQMFLAANRKQRQCVVCRWESRNPTEFTDFCIIHAVWLCKDIHGKIEPK</sequence>
<dbReference type="PANTHER" id="PTHR46599:SF3">
    <property type="entry name" value="PIGGYBAC TRANSPOSABLE ELEMENT-DERIVED PROTEIN 4"/>
    <property type="match status" value="1"/>
</dbReference>
<comment type="caution">
    <text evidence="2">The sequence shown here is derived from an EMBL/GenBank/DDBJ whole genome shotgun (WGS) entry which is preliminary data.</text>
</comment>
<dbReference type="OrthoDB" id="123873at2759"/>
<dbReference type="InterPro" id="IPR029526">
    <property type="entry name" value="PGBD"/>
</dbReference>
<evidence type="ECO:0000313" key="2">
    <source>
        <dbReference type="EMBL" id="GMF22575.1"/>
    </source>
</evidence>
<organism evidence="2 3">
    <name type="scientific">Phytophthora fragariaefolia</name>
    <dbReference type="NCBI Taxonomy" id="1490495"/>
    <lineage>
        <taxon>Eukaryota</taxon>
        <taxon>Sar</taxon>
        <taxon>Stramenopiles</taxon>
        <taxon>Oomycota</taxon>
        <taxon>Peronosporomycetes</taxon>
        <taxon>Peronosporales</taxon>
        <taxon>Peronosporaceae</taxon>
        <taxon>Phytophthora</taxon>
    </lineage>
</organism>
<proteinExistence type="predicted"/>
<feature type="domain" description="PiggyBac transposable element-derived protein" evidence="1">
    <location>
        <begin position="34"/>
        <end position="214"/>
    </location>
</feature>
<dbReference type="AlphaFoldDB" id="A0A9W6TXU3"/>
<accession>A0A9W6TXU3</accession>
<dbReference type="Pfam" id="PF13843">
    <property type="entry name" value="DDE_Tnp_1_7"/>
    <property type="match status" value="1"/>
</dbReference>
<dbReference type="EMBL" id="BSXT01000259">
    <property type="protein sequence ID" value="GMF22575.1"/>
    <property type="molecule type" value="Genomic_DNA"/>
</dbReference>
<evidence type="ECO:0000313" key="3">
    <source>
        <dbReference type="Proteomes" id="UP001165121"/>
    </source>
</evidence>
<dbReference type="Proteomes" id="UP001165121">
    <property type="component" value="Unassembled WGS sequence"/>
</dbReference>
<reference evidence="2" key="1">
    <citation type="submission" date="2023-04" db="EMBL/GenBank/DDBJ databases">
        <title>Phytophthora fragariaefolia NBRC 109709.</title>
        <authorList>
            <person name="Ichikawa N."/>
            <person name="Sato H."/>
            <person name="Tonouchi N."/>
        </authorList>
    </citation>
    <scope>NUCLEOTIDE SEQUENCE</scope>
    <source>
        <strain evidence="2">NBRC 109709</strain>
    </source>
</reference>
<dbReference type="PANTHER" id="PTHR46599">
    <property type="entry name" value="PIGGYBAC TRANSPOSABLE ELEMENT-DERIVED PROTEIN 4"/>
    <property type="match status" value="1"/>
</dbReference>
<gene>
    <name evidence="2" type="ORF">Pfra01_000333900</name>
</gene>
<protein>
    <submittedName>
        <fullName evidence="2">Unnamed protein product</fullName>
    </submittedName>
</protein>